<dbReference type="OrthoDB" id="9801077at2"/>
<dbReference type="Gene3D" id="2.60.120.260">
    <property type="entry name" value="Galactose-binding domain-like"/>
    <property type="match status" value="1"/>
</dbReference>
<dbReference type="SUPFAM" id="SSF51445">
    <property type="entry name" value="(Trans)glycosidases"/>
    <property type="match status" value="1"/>
</dbReference>
<dbReference type="SUPFAM" id="SSF49373">
    <property type="entry name" value="Invasin/intimin cell-adhesion fragments"/>
    <property type="match status" value="1"/>
</dbReference>
<dbReference type="InterPro" id="IPR040605">
    <property type="entry name" value="Glyco_hydro2_dom5"/>
</dbReference>
<keyword evidence="4" id="KW-0732">Signal</keyword>
<dbReference type="InterPro" id="IPR006102">
    <property type="entry name" value="Ig-like_GH2"/>
</dbReference>
<dbReference type="GO" id="GO:0004553">
    <property type="term" value="F:hydrolase activity, hydrolyzing O-glycosyl compounds"/>
    <property type="evidence" value="ECO:0007669"/>
    <property type="project" value="InterPro"/>
</dbReference>
<evidence type="ECO:0000256" key="3">
    <source>
        <dbReference type="ARBA" id="ARBA00023295"/>
    </source>
</evidence>
<dbReference type="Pfam" id="PF02836">
    <property type="entry name" value="Glyco_hydro_2_C"/>
    <property type="match status" value="1"/>
</dbReference>
<dbReference type="InterPro" id="IPR023232">
    <property type="entry name" value="Glyco_hydro_2_AS"/>
</dbReference>
<feature type="domain" description="Glycoside hydrolase family 2 immunoglobulin-like beta-sandwich" evidence="5">
    <location>
        <begin position="181"/>
        <end position="292"/>
    </location>
</feature>
<dbReference type="InterPro" id="IPR017853">
    <property type="entry name" value="GH"/>
</dbReference>
<feature type="domain" description="Glycoside hydrolase family 2 catalytic" evidence="6">
    <location>
        <begin position="299"/>
        <end position="469"/>
    </location>
</feature>
<dbReference type="InterPro" id="IPR006101">
    <property type="entry name" value="Glyco_hydro_2"/>
</dbReference>
<dbReference type="PANTHER" id="PTHR42732:SF1">
    <property type="entry name" value="BETA-MANNOSIDASE"/>
    <property type="match status" value="1"/>
</dbReference>
<reference evidence="10 11" key="1">
    <citation type="submission" date="2019-02" db="EMBL/GenBank/DDBJ databases">
        <title>Genomic Encyclopedia of Type Strains, Phase IV (KMG-IV): sequencing the most valuable type-strain genomes for metagenomic binning, comparative biology and taxonomic classification.</title>
        <authorList>
            <person name="Goeker M."/>
        </authorList>
    </citation>
    <scope>NUCLEOTIDE SEQUENCE [LARGE SCALE GENOMIC DNA]</scope>
    <source>
        <strain evidence="10 11">DSM 18116</strain>
    </source>
</reference>
<evidence type="ECO:0000259" key="7">
    <source>
        <dbReference type="Pfam" id="PF02837"/>
    </source>
</evidence>
<evidence type="ECO:0000259" key="5">
    <source>
        <dbReference type="Pfam" id="PF00703"/>
    </source>
</evidence>
<evidence type="ECO:0000313" key="10">
    <source>
        <dbReference type="EMBL" id="RZS67133.1"/>
    </source>
</evidence>
<organism evidence="10 11">
    <name type="scientific">Pseudobacter ginsenosidimutans</name>
    <dbReference type="NCBI Taxonomy" id="661488"/>
    <lineage>
        <taxon>Bacteria</taxon>
        <taxon>Pseudomonadati</taxon>
        <taxon>Bacteroidota</taxon>
        <taxon>Chitinophagia</taxon>
        <taxon>Chitinophagales</taxon>
        <taxon>Chitinophagaceae</taxon>
        <taxon>Pseudobacter</taxon>
    </lineage>
</organism>
<feature type="chain" id="PRO_5020829537" evidence="4">
    <location>
        <begin position="22"/>
        <end position="804"/>
    </location>
</feature>
<evidence type="ECO:0000256" key="1">
    <source>
        <dbReference type="ARBA" id="ARBA00007401"/>
    </source>
</evidence>
<keyword evidence="2" id="KW-0378">Hydrolase</keyword>
<dbReference type="InterPro" id="IPR006103">
    <property type="entry name" value="Glyco_hydro_2_cat"/>
</dbReference>
<name>A0A4Q7MHW5_9BACT</name>
<dbReference type="GO" id="GO:0005975">
    <property type="term" value="P:carbohydrate metabolic process"/>
    <property type="evidence" value="ECO:0007669"/>
    <property type="project" value="InterPro"/>
</dbReference>
<dbReference type="InterPro" id="IPR008979">
    <property type="entry name" value="Galactose-bd-like_sf"/>
</dbReference>
<dbReference type="Pfam" id="PF00703">
    <property type="entry name" value="Glyco_hydro_2"/>
    <property type="match status" value="1"/>
</dbReference>
<comment type="similarity">
    <text evidence="1">Belongs to the glycosyl hydrolase 2 family.</text>
</comment>
<dbReference type="AlphaFoldDB" id="A0A4Q7MHW5"/>
<dbReference type="Gene3D" id="2.60.40.10">
    <property type="entry name" value="Immunoglobulins"/>
    <property type="match status" value="3"/>
</dbReference>
<dbReference type="RefSeq" id="WP_130544006.1">
    <property type="nucleotide sequence ID" value="NZ_CP042431.1"/>
</dbReference>
<dbReference type="PROSITE" id="PS00608">
    <property type="entry name" value="GLYCOSYL_HYDROL_F2_2"/>
    <property type="match status" value="1"/>
</dbReference>
<dbReference type="InterPro" id="IPR006104">
    <property type="entry name" value="Glyco_hydro_2_N"/>
</dbReference>
<dbReference type="InterPro" id="IPR036156">
    <property type="entry name" value="Beta-gal/glucu_dom_sf"/>
</dbReference>
<keyword evidence="11" id="KW-1185">Reference proteome</keyword>
<dbReference type="InterPro" id="IPR051913">
    <property type="entry name" value="GH2_Domain-Containing"/>
</dbReference>
<dbReference type="EMBL" id="SGXA01000004">
    <property type="protein sequence ID" value="RZS67133.1"/>
    <property type="molecule type" value="Genomic_DNA"/>
</dbReference>
<comment type="caution">
    <text evidence="10">The sequence shown here is derived from an EMBL/GenBank/DDBJ whole genome shotgun (WGS) entry which is preliminary data.</text>
</comment>
<gene>
    <name evidence="10" type="ORF">EV199_5518</name>
</gene>
<feature type="signal peptide" evidence="4">
    <location>
        <begin position="1"/>
        <end position="21"/>
    </location>
</feature>
<dbReference type="Pfam" id="PF18565">
    <property type="entry name" value="Glyco_hydro2_C5"/>
    <property type="match status" value="1"/>
</dbReference>
<dbReference type="InterPro" id="IPR013783">
    <property type="entry name" value="Ig-like_fold"/>
</dbReference>
<keyword evidence="3" id="KW-0326">Glycosidase</keyword>
<dbReference type="InterPro" id="IPR008964">
    <property type="entry name" value="Invasin/intimin_cell_adhesion"/>
</dbReference>
<sequence length="804" mass="90621">MKPTALYILLSVFLFVAQTRAQHLTRENFDQDWKFKLDSVNNYANPGLADNNWRSLQLPHDWSIEGSFSNDHPATHNGGALPGGIGWYRKTFTVTASAEDKRIYIEFDGIYCNSEVWINGQYLGKRAHGYISFQYDLTQYLHSGKPNVIVVKVDNSLQPNSRWYSGSGIYRHVWLTTLASTHIDHWGTFVRSNHISSSSADIHIETKIRNNEARNRKLQLVTTIYDRNRNKIASGTKELTAVHGTAVPVEQTISINNPQRWSVNDPYLYTIESILKDGNTELDKYSTTHGIRSFSMDIDKGFFLNGEHLKIRGVCNHHDLGALGTAVNTRAIQRQLEILKAMGCNGIRTSHNPPAPELLDLCDKMGFIVVDETFDMWRKSKTTYDYSIYWDDEHQRDLRDHILRDRNHPSVFFWSIGNEIIEQWGDSTGMAMALELSSIVRALDSTRIVIAGNNEPGLNNNLIRSGMSDVVGYNYQQAQWKDFRTTWPGKKFIVTESTSALATRGHYDKVPFHTIRRWPSRWDKPLLDGNADHTVSAYDHVSAPWGSTHEESLTLLENNDFISGMYIWTGFDYLGEPTPYTWPSRSSYFGIIDLAGFPKDVYYLYQSAWTNTPVLHIYPHWNWKSGDTVDVVAYYNNADEVELFLNGRSLGIRTKENGKMHVNWRVPFVEGTVKAVSKKNGQTVLVKEIKTAAAPASLQLTADRQLITADGKDLSFITVKLFDKKGVLIPDAKHLVQFSISGPGTIAGVDNGDPVSHDSFKASQRKLMAGMALVIVQSSRKPGTITVTATADGVKAANITINAK</sequence>
<dbReference type="Pfam" id="PF02837">
    <property type="entry name" value="Glyco_hydro_2_N"/>
    <property type="match status" value="1"/>
</dbReference>
<dbReference type="SUPFAM" id="SSF49303">
    <property type="entry name" value="beta-Galactosidase/glucuronidase domain"/>
    <property type="match status" value="1"/>
</dbReference>
<evidence type="ECO:0000256" key="2">
    <source>
        <dbReference type="ARBA" id="ARBA00022801"/>
    </source>
</evidence>
<proteinExistence type="inferred from homology"/>
<evidence type="ECO:0000259" key="6">
    <source>
        <dbReference type="Pfam" id="PF02836"/>
    </source>
</evidence>
<dbReference type="PANTHER" id="PTHR42732">
    <property type="entry name" value="BETA-GALACTOSIDASE"/>
    <property type="match status" value="1"/>
</dbReference>
<dbReference type="SUPFAM" id="SSF49785">
    <property type="entry name" value="Galactose-binding domain-like"/>
    <property type="match status" value="1"/>
</dbReference>
<accession>A0A4Q7MHW5</accession>
<evidence type="ECO:0000313" key="11">
    <source>
        <dbReference type="Proteomes" id="UP000293874"/>
    </source>
</evidence>
<dbReference type="InterPro" id="IPR032311">
    <property type="entry name" value="DUF4982"/>
</dbReference>
<feature type="domain" description="DUF4982" evidence="8">
    <location>
        <begin position="626"/>
        <end position="684"/>
    </location>
</feature>
<dbReference type="Gene3D" id="3.20.20.80">
    <property type="entry name" value="Glycosidases"/>
    <property type="match status" value="1"/>
</dbReference>
<evidence type="ECO:0000259" key="8">
    <source>
        <dbReference type="Pfam" id="PF16355"/>
    </source>
</evidence>
<feature type="domain" description="Glycoside hydrolase family 2" evidence="9">
    <location>
        <begin position="698"/>
        <end position="800"/>
    </location>
</feature>
<dbReference type="PRINTS" id="PR00132">
    <property type="entry name" value="GLHYDRLASE2"/>
</dbReference>
<feature type="domain" description="Glycosyl hydrolases family 2 sugar binding" evidence="7">
    <location>
        <begin position="83"/>
        <end position="177"/>
    </location>
</feature>
<evidence type="ECO:0000256" key="4">
    <source>
        <dbReference type="SAM" id="SignalP"/>
    </source>
</evidence>
<protein>
    <submittedName>
        <fullName evidence="10">Beta-galactosidase</fullName>
    </submittedName>
</protein>
<dbReference type="Proteomes" id="UP000293874">
    <property type="component" value="Unassembled WGS sequence"/>
</dbReference>
<dbReference type="Pfam" id="PF16355">
    <property type="entry name" value="DUF4982"/>
    <property type="match status" value="1"/>
</dbReference>
<evidence type="ECO:0000259" key="9">
    <source>
        <dbReference type="Pfam" id="PF18565"/>
    </source>
</evidence>